<comment type="caution">
    <text evidence="2">The sequence shown here is derived from an EMBL/GenBank/DDBJ whole genome shotgun (WGS) entry which is preliminary data.</text>
</comment>
<dbReference type="RefSeq" id="WP_088604537.1">
    <property type="nucleotide sequence ID" value="NZ_NJIH01000009.1"/>
</dbReference>
<dbReference type="AlphaFoldDB" id="A0A225MB74"/>
<keyword evidence="3" id="KW-1185">Reference proteome</keyword>
<dbReference type="Pfam" id="PF04909">
    <property type="entry name" value="Amidohydro_2"/>
    <property type="match status" value="1"/>
</dbReference>
<protein>
    <recommendedName>
        <fullName evidence="1">Amidohydrolase-related domain-containing protein</fullName>
    </recommendedName>
</protein>
<name>A0A225MB74_9BURK</name>
<sequence>MNAPSPFSLPAGACDTHSHIYGDPSRYQILRGHRLDPQSEIADYLRVAEPLGLERLVLVQPKAYGGNFACMLDTIARLGVARARGVIMPDETLTKSDLERLDLAGVRGIRFLFPDDAPIDTSAIRRTAVQIAAQGWSLLVQGGGLALASSVDALLEMPCPVVIDHLGRLPGHYSTESHAFQALLKFVRRGGWLKLAAPYYSTPHGEADFRMVESRVHALLDEGPERIIWGMNWPHPNFLPAQKPDDARALQSFLSVLRSPSERSAVFVQNPARLYGFPES</sequence>
<evidence type="ECO:0000313" key="2">
    <source>
        <dbReference type="EMBL" id="OWT57533.1"/>
    </source>
</evidence>
<dbReference type="PANTHER" id="PTHR35563">
    <property type="entry name" value="BARREL METAL-DEPENDENT HYDROLASE, PUTATIVE (AFU_ORTHOLOGUE AFUA_1G16240)-RELATED"/>
    <property type="match status" value="1"/>
</dbReference>
<reference evidence="3" key="1">
    <citation type="submission" date="2017-06" db="EMBL/GenBank/DDBJ databases">
        <title>Herbaspirillum phytohormonus sp. nov., isolated from the root nodule of Robinia pseudoacacia in lead-zinc mine.</title>
        <authorList>
            <person name="Fan M."/>
            <person name="Lin Y."/>
        </authorList>
    </citation>
    <scope>NUCLEOTIDE SEQUENCE [LARGE SCALE GENOMIC DNA]</scope>
    <source>
        <strain evidence="3">SC-089</strain>
    </source>
</reference>
<evidence type="ECO:0000259" key="1">
    <source>
        <dbReference type="Pfam" id="PF04909"/>
    </source>
</evidence>
<dbReference type="EMBL" id="NJIH01000009">
    <property type="protein sequence ID" value="OWT57533.1"/>
    <property type="molecule type" value="Genomic_DNA"/>
</dbReference>
<dbReference type="Gene3D" id="3.20.20.140">
    <property type="entry name" value="Metal-dependent hydrolases"/>
    <property type="match status" value="1"/>
</dbReference>
<evidence type="ECO:0000313" key="3">
    <source>
        <dbReference type="Proteomes" id="UP000214603"/>
    </source>
</evidence>
<organism evidence="2 3">
    <name type="scientific">Candidimonas nitroreducens</name>
    <dbReference type="NCBI Taxonomy" id="683354"/>
    <lineage>
        <taxon>Bacteria</taxon>
        <taxon>Pseudomonadati</taxon>
        <taxon>Pseudomonadota</taxon>
        <taxon>Betaproteobacteria</taxon>
        <taxon>Burkholderiales</taxon>
        <taxon>Alcaligenaceae</taxon>
        <taxon>Candidimonas</taxon>
    </lineage>
</organism>
<dbReference type="OrthoDB" id="9787654at2"/>
<gene>
    <name evidence="2" type="ORF">CEY11_16640</name>
</gene>
<dbReference type="InterPro" id="IPR052358">
    <property type="entry name" value="Aro_Compnd_Degr_Hydrolases"/>
</dbReference>
<dbReference type="SUPFAM" id="SSF51556">
    <property type="entry name" value="Metallo-dependent hydrolases"/>
    <property type="match status" value="1"/>
</dbReference>
<feature type="domain" description="Amidohydrolase-related" evidence="1">
    <location>
        <begin position="14"/>
        <end position="277"/>
    </location>
</feature>
<dbReference type="PANTHER" id="PTHR35563:SF2">
    <property type="entry name" value="BARREL METAL-DEPENDENT HYDROLASE, PUTATIVE (AFU_ORTHOLOGUE AFUA_1G16240)-RELATED"/>
    <property type="match status" value="1"/>
</dbReference>
<dbReference type="InterPro" id="IPR006680">
    <property type="entry name" value="Amidohydro-rel"/>
</dbReference>
<accession>A0A225MB74</accession>
<proteinExistence type="predicted"/>
<dbReference type="InterPro" id="IPR032466">
    <property type="entry name" value="Metal_Hydrolase"/>
</dbReference>
<dbReference type="Proteomes" id="UP000214603">
    <property type="component" value="Unassembled WGS sequence"/>
</dbReference>
<dbReference type="GO" id="GO:0016787">
    <property type="term" value="F:hydrolase activity"/>
    <property type="evidence" value="ECO:0007669"/>
    <property type="project" value="InterPro"/>
</dbReference>